<evidence type="ECO:0000256" key="1">
    <source>
        <dbReference type="SAM" id="Phobius"/>
    </source>
</evidence>
<gene>
    <name evidence="2" type="ORF">PUR21_08000</name>
</gene>
<name>A0ABU9Z8H1_9HYPH</name>
<dbReference type="Pfam" id="PF16868">
    <property type="entry name" value="NMT1_3"/>
    <property type="match status" value="1"/>
</dbReference>
<dbReference type="PANTHER" id="PTHR42941">
    <property type="entry name" value="SLL1037 PROTEIN"/>
    <property type="match status" value="1"/>
</dbReference>
<reference evidence="2 3" key="1">
    <citation type="journal article" date="2023" name="PLoS ONE">
        <title>Complete genome assembly of Hawai'i environmental nontuberculous mycobacteria reveals unexpected co-isolation with methylobacteria.</title>
        <authorList>
            <person name="Hendrix J."/>
            <person name="Epperson L.E."/>
            <person name="Tong E.I."/>
            <person name="Chan Y.L."/>
            <person name="Hasan N.A."/>
            <person name="Dawrs S.N."/>
            <person name="Norton G.J."/>
            <person name="Virdi R."/>
            <person name="Crooks J.L."/>
            <person name="Chan E.D."/>
            <person name="Honda J.R."/>
            <person name="Strong M."/>
        </authorList>
    </citation>
    <scope>NUCLEOTIDE SEQUENCE [LARGE SCALE GENOMIC DNA]</scope>
    <source>
        <strain evidence="2 3">NJH_HI01</strain>
    </source>
</reference>
<dbReference type="Gene3D" id="3.40.190.10">
    <property type="entry name" value="Periplasmic binding protein-like II"/>
    <property type="match status" value="2"/>
</dbReference>
<proteinExistence type="predicted"/>
<accession>A0ABU9Z8H1</accession>
<dbReference type="PANTHER" id="PTHR42941:SF1">
    <property type="entry name" value="SLL1037 PROTEIN"/>
    <property type="match status" value="1"/>
</dbReference>
<comment type="caution">
    <text evidence="2">The sequence shown here is derived from an EMBL/GenBank/DDBJ whole genome shotgun (WGS) entry which is preliminary data.</text>
</comment>
<sequence>MRKLALPGGREVWLLGLAALLVLAAVAAFYATRATTLTVATAPHGGTEPALLRAYADELARRKSAIRLKVLTFDGVRESAEALKAGRADLAVVRPDVSMPGNGLTLAVLRNLAAFVVAPGATNIRSFPDLAGKRLGMLASRTADRALVGNLVAHHNLELRTDPPAEAVPGTAVLLVPVQEAEINAALGDGRIDGMVLVTTPTSPASRRVVDLIRAASVDHEVSLFGVADTAAVLARWPRLQPVTVPAALFGGNPRLPTEDVATVGTSYRLMARADLARSVAAEATQHLFEMRAALAESVPAAEDVASPDYEDTADATSARIPIHPGAIDYYEREQETFIERYESWIYLVAILGGGLGSTLAWLRQRIGRKRRERIEVATARLLELRSEARRETDRERLEALASEVDDLAGSIARHALNRPTEPRTLGAANVAIEAARSTIRRAQAGSGFLIS</sequence>
<dbReference type="EMBL" id="JAQYXL010000001">
    <property type="protein sequence ID" value="MEN3227577.1"/>
    <property type="molecule type" value="Genomic_DNA"/>
</dbReference>
<feature type="transmembrane region" description="Helical" evidence="1">
    <location>
        <begin position="345"/>
        <end position="363"/>
    </location>
</feature>
<dbReference type="SUPFAM" id="SSF53850">
    <property type="entry name" value="Periplasmic binding protein-like II"/>
    <property type="match status" value="1"/>
</dbReference>
<keyword evidence="3" id="KW-1185">Reference proteome</keyword>
<evidence type="ECO:0000313" key="3">
    <source>
        <dbReference type="Proteomes" id="UP001404845"/>
    </source>
</evidence>
<dbReference type="Proteomes" id="UP001404845">
    <property type="component" value="Unassembled WGS sequence"/>
</dbReference>
<dbReference type="InterPro" id="IPR011852">
    <property type="entry name" value="TRAP_TAXI"/>
</dbReference>
<protein>
    <submittedName>
        <fullName evidence="2">TAXI family TRAP transporter solute-binding subunit</fullName>
    </submittedName>
</protein>
<evidence type="ECO:0000313" key="2">
    <source>
        <dbReference type="EMBL" id="MEN3227577.1"/>
    </source>
</evidence>
<keyword evidence="1" id="KW-0812">Transmembrane</keyword>
<keyword evidence="1" id="KW-0472">Membrane</keyword>
<organism evidence="2 3">
    <name type="scientific">Methylorubrum rhodesianum</name>
    <dbReference type="NCBI Taxonomy" id="29427"/>
    <lineage>
        <taxon>Bacteria</taxon>
        <taxon>Pseudomonadati</taxon>
        <taxon>Pseudomonadota</taxon>
        <taxon>Alphaproteobacteria</taxon>
        <taxon>Hyphomicrobiales</taxon>
        <taxon>Methylobacteriaceae</taxon>
        <taxon>Methylorubrum</taxon>
    </lineage>
</organism>
<keyword evidence="1" id="KW-1133">Transmembrane helix</keyword>
<dbReference type="RefSeq" id="WP_183669591.1">
    <property type="nucleotide sequence ID" value="NZ_JACHOS010000016.1"/>
</dbReference>